<dbReference type="Proteomes" id="UP000315400">
    <property type="component" value="Unassembled WGS sequence"/>
</dbReference>
<evidence type="ECO:0000313" key="1">
    <source>
        <dbReference type="EMBL" id="TQE98289.1"/>
    </source>
</evidence>
<sequence>MPPKDQAPTGAPTPAQTGLKLAPVNMQGRALGLLPGDVLLRLDGRPIEGEARQLVKVFNTPPHKPHLLDIRRNGQVWSVLSPTATLGRWKPVDVTEAISAGPSGPAGMRNWDVLVNEDGIYDTHPHSPPLLALLAPVYLVHMRLWTALAVWGALTLLGVAIGWVLGAAIQALICVYVWRTAPTLFRTARHASGFRLWRCIAAPSEADLHREVSRLEPGLAFVFARQAAAGETPAT</sequence>
<protein>
    <recommendedName>
        <fullName evidence="3">PDZ domain-containing protein</fullName>
    </recommendedName>
</protein>
<dbReference type="Gene3D" id="2.30.42.10">
    <property type="match status" value="1"/>
</dbReference>
<dbReference type="InterPro" id="IPR036034">
    <property type="entry name" value="PDZ_sf"/>
</dbReference>
<accession>A0A540VNE6</accession>
<reference evidence="1 2" key="1">
    <citation type="submission" date="2019-06" db="EMBL/GenBank/DDBJ databases">
        <title>Metagenome assembled Genome of Spiribacter salinus SL48-SHIP from the microbial mat of Salt Lake 48 (Novosibirsk region, Russia).</title>
        <authorList>
            <person name="Shipova A."/>
            <person name="Rozanov A.S."/>
            <person name="Bryanskaya A.V."/>
            <person name="Peltek S.E."/>
        </authorList>
    </citation>
    <scope>NUCLEOTIDE SEQUENCE [LARGE SCALE GENOMIC DNA]</scope>
    <source>
        <strain evidence="1">SL48-SHIP-2</strain>
    </source>
</reference>
<dbReference type="SUPFAM" id="SSF50156">
    <property type="entry name" value="PDZ domain-like"/>
    <property type="match status" value="1"/>
</dbReference>
<dbReference type="EMBL" id="VIFK01000232">
    <property type="protein sequence ID" value="TQE98289.1"/>
    <property type="molecule type" value="Genomic_DNA"/>
</dbReference>
<name>A0A540VNE6_9GAMM</name>
<organism evidence="1 2">
    <name type="scientific">Spiribacter salinus</name>
    <dbReference type="NCBI Taxonomy" id="1335746"/>
    <lineage>
        <taxon>Bacteria</taxon>
        <taxon>Pseudomonadati</taxon>
        <taxon>Pseudomonadota</taxon>
        <taxon>Gammaproteobacteria</taxon>
        <taxon>Chromatiales</taxon>
        <taxon>Ectothiorhodospiraceae</taxon>
        <taxon>Spiribacter</taxon>
    </lineage>
</organism>
<dbReference type="AlphaFoldDB" id="A0A540VNE6"/>
<comment type="caution">
    <text evidence="1">The sequence shown here is derived from an EMBL/GenBank/DDBJ whole genome shotgun (WGS) entry which is preliminary data.</text>
</comment>
<gene>
    <name evidence="1" type="ORF">FKY71_14605</name>
</gene>
<evidence type="ECO:0000313" key="2">
    <source>
        <dbReference type="Proteomes" id="UP000315400"/>
    </source>
</evidence>
<proteinExistence type="predicted"/>
<evidence type="ECO:0008006" key="3">
    <source>
        <dbReference type="Google" id="ProtNLM"/>
    </source>
</evidence>